<name>A0A0C3J7J8_PISTI</name>
<evidence type="ECO:0000313" key="2">
    <source>
        <dbReference type="EMBL" id="KIN93656.1"/>
    </source>
</evidence>
<dbReference type="InParanoid" id="A0A0C3J7J8"/>
<proteinExistence type="predicted"/>
<reference evidence="3" key="2">
    <citation type="submission" date="2015-01" db="EMBL/GenBank/DDBJ databases">
        <title>Evolutionary Origins and Diversification of the Mycorrhizal Mutualists.</title>
        <authorList>
            <consortium name="DOE Joint Genome Institute"/>
            <consortium name="Mycorrhizal Genomics Consortium"/>
            <person name="Kohler A."/>
            <person name="Kuo A."/>
            <person name="Nagy L.G."/>
            <person name="Floudas D."/>
            <person name="Copeland A."/>
            <person name="Barry K.W."/>
            <person name="Cichocki N."/>
            <person name="Veneault-Fourrey C."/>
            <person name="LaButti K."/>
            <person name="Lindquist E.A."/>
            <person name="Lipzen A."/>
            <person name="Lundell T."/>
            <person name="Morin E."/>
            <person name="Murat C."/>
            <person name="Riley R."/>
            <person name="Ohm R."/>
            <person name="Sun H."/>
            <person name="Tunlid A."/>
            <person name="Henrissat B."/>
            <person name="Grigoriev I.V."/>
            <person name="Hibbett D.S."/>
            <person name="Martin F."/>
        </authorList>
    </citation>
    <scope>NUCLEOTIDE SEQUENCE [LARGE SCALE GENOMIC DNA]</scope>
    <source>
        <strain evidence="3">Marx 270</strain>
    </source>
</reference>
<organism evidence="2 3">
    <name type="scientific">Pisolithus tinctorius Marx 270</name>
    <dbReference type="NCBI Taxonomy" id="870435"/>
    <lineage>
        <taxon>Eukaryota</taxon>
        <taxon>Fungi</taxon>
        <taxon>Dikarya</taxon>
        <taxon>Basidiomycota</taxon>
        <taxon>Agaricomycotina</taxon>
        <taxon>Agaricomycetes</taxon>
        <taxon>Agaricomycetidae</taxon>
        <taxon>Boletales</taxon>
        <taxon>Sclerodermatineae</taxon>
        <taxon>Pisolithaceae</taxon>
        <taxon>Pisolithus</taxon>
    </lineage>
</organism>
<evidence type="ECO:0000313" key="3">
    <source>
        <dbReference type="Proteomes" id="UP000054217"/>
    </source>
</evidence>
<dbReference type="Proteomes" id="UP000054217">
    <property type="component" value="Unassembled WGS sequence"/>
</dbReference>
<dbReference type="HOGENOM" id="CLU_903503_0_0_1"/>
<protein>
    <submittedName>
        <fullName evidence="2">Uncharacterized protein</fullName>
    </submittedName>
</protein>
<sequence>MRVQNMLRHVHFPRSIWAARVVWGRLEMGNFKIMVDVEQCPGCCDGPRGWTTTSNDQGGLDTPGPMNTFPYSYYLYLNGWQVQLQECSGQQIALGDYGDYSDGTLIRTGNIYEDMRTLGIDVMDSAYCPVVSGKSGYRLPTSHMKNGDGLTLKYRDKGERLVPDQLKGVSLPVNERFVLLLKALSTRAAGKHLVKTVVQCSDFAAVGYYGERRDPGGASDNGNHSREPRILTPLYAVASPQVWRREPPCRQRRGQFQSIRSQSPSQACSATTAKHTPILRMATA</sequence>
<feature type="compositionally biased region" description="Polar residues" evidence="1">
    <location>
        <begin position="254"/>
        <end position="274"/>
    </location>
</feature>
<dbReference type="OrthoDB" id="2688287at2759"/>
<gene>
    <name evidence="2" type="ORF">M404DRAFT_486828</name>
</gene>
<evidence type="ECO:0000256" key="1">
    <source>
        <dbReference type="SAM" id="MobiDB-lite"/>
    </source>
</evidence>
<keyword evidence="3" id="KW-1185">Reference proteome</keyword>
<feature type="region of interest" description="Disordered" evidence="1">
    <location>
        <begin position="248"/>
        <end position="274"/>
    </location>
</feature>
<reference evidence="2 3" key="1">
    <citation type="submission" date="2014-04" db="EMBL/GenBank/DDBJ databases">
        <authorList>
            <consortium name="DOE Joint Genome Institute"/>
            <person name="Kuo A."/>
            <person name="Kohler A."/>
            <person name="Costa M.D."/>
            <person name="Nagy L.G."/>
            <person name="Floudas D."/>
            <person name="Copeland A."/>
            <person name="Barry K.W."/>
            <person name="Cichocki N."/>
            <person name="Veneault-Fourrey C."/>
            <person name="LaButti K."/>
            <person name="Lindquist E.A."/>
            <person name="Lipzen A."/>
            <person name="Lundell T."/>
            <person name="Morin E."/>
            <person name="Murat C."/>
            <person name="Sun H."/>
            <person name="Tunlid A."/>
            <person name="Henrissat B."/>
            <person name="Grigoriev I.V."/>
            <person name="Hibbett D.S."/>
            <person name="Martin F."/>
            <person name="Nordberg H.P."/>
            <person name="Cantor M.N."/>
            <person name="Hua S.X."/>
        </authorList>
    </citation>
    <scope>NUCLEOTIDE SEQUENCE [LARGE SCALE GENOMIC DNA]</scope>
    <source>
        <strain evidence="2 3">Marx 270</strain>
    </source>
</reference>
<accession>A0A0C3J7J8</accession>
<dbReference type="AlphaFoldDB" id="A0A0C3J7J8"/>
<dbReference type="EMBL" id="KN832147">
    <property type="protein sequence ID" value="KIN93656.1"/>
    <property type="molecule type" value="Genomic_DNA"/>
</dbReference>